<evidence type="ECO:0000259" key="7">
    <source>
        <dbReference type="Pfam" id="PF00759"/>
    </source>
</evidence>
<evidence type="ECO:0000256" key="2">
    <source>
        <dbReference type="ARBA" id="ARBA00022801"/>
    </source>
</evidence>
<keyword evidence="2" id="KW-0378">Hydrolase</keyword>
<evidence type="ECO:0000313" key="9">
    <source>
        <dbReference type="EMBL" id="TCP19031.1"/>
    </source>
</evidence>
<comment type="caution">
    <text evidence="9">The sequence shown here is derived from an EMBL/GenBank/DDBJ whole genome shotgun (WGS) entry which is preliminary data.</text>
</comment>
<dbReference type="OrthoDB" id="9808897at2"/>
<organism evidence="9 10">
    <name type="scientific">Simplicispira metamorpha</name>
    <dbReference type="NCBI Taxonomy" id="80881"/>
    <lineage>
        <taxon>Bacteria</taxon>
        <taxon>Pseudomonadati</taxon>
        <taxon>Pseudomonadota</taxon>
        <taxon>Betaproteobacteria</taxon>
        <taxon>Burkholderiales</taxon>
        <taxon>Comamonadaceae</taxon>
        <taxon>Simplicispira</taxon>
    </lineage>
</organism>
<name>A0A4R2NCU3_9BURK</name>
<dbReference type="InterPro" id="IPR012341">
    <property type="entry name" value="6hp_glycosidase-like_sf"/>
</dbReference>
<dbReference type="PANTHER" id="PTHR22298">
    <property type="entry name" value="ENDO-1,4-BETA-GLUCANASE"/>
    <property type="match status" value="1"/>
</dbReference>
<evidence type="ECO:0000256" key="3">
    <source>
        <dbReference type="ARBA" id="ARBA00023277"/>
    </source>
</evidence>
<keyword evidence="6" id="KW-0732">Signal</keyword>
<dbReference type="GO" id="GO:0000272">
    <property type="term" value="P:polysaccharide catabolic process"/>
    <property type="evidence" value="ECO:0007669"/>
    <property type="project" value="UniProtKB-KW"/>
</dbReference>
<protein>
    <submittedName>
        <fullName evidence="9">Cellulase-like Ig domain-containing protein</fullName>
    </submittedName>
</protein>
<evidence type="ECO:0000256" key="1">
    <source>
        <dbReference type="ARBA" id="ARBA00007072"/>
    </source>
</evidence>
<dbReference type="RefSeq" id="WP_119013000.1">
    <property type="nucleotide sequence ID" value="NZ_QXNC01000011.1"/>
</dbReference>
<evidence type="ECO:0000256" key="4">
    <source>
        <dbReference type="ARBA" id="ARBA00023295"/>
    </source>
</evidence>
<feature type="signal peptide" evidence="6">
    <location>
        <begin position="1"/>
        <end position="29"/>
    </location>
</feature>
<keyword evidence="4" id="KW-0326">Glycosidase</keyword>
<dbReference type="GO" id="GO:0008810">
    <property type="term" value="F:cellulase activity"/>
    <property type="evidence" value="ECO:0007669"/>
    <property type="project" value="InterPro"/>
</dbReference>
<dbReference type="AlphaFoldDB" id="A0A4R2NCU3"/>
<dbReference type="SUPFAM" id="SSF48208">
    <property type="entry name" value="Six-hairpin glycosidases"/>
    <property type="match status" value="1"/>
</dbReference>
<reference evidence="9 10" key="1">
    <citation type="submission" date="2019-03" db="EMBL/GenBank/DDBJ databases">
        <title>Genomic Encyclopedia of Type Strains, Phase IV (KMG-IV): sequencing the most valuable type-strain genomes for metagenomic binning, comparative biology and taxonomic classification.</title>
        <authorList>
            <person name="Goeker M."/>
        </authorList>
    </citation>
    <scope>NUCLEOTIDE SEQUENCE [LARGE SCALE GENOMIC DNA]</scope>
    <source>
        <strain evidence="9 10">DSM 1837</strain>
    </source>
</reference>
<dbReference type="Gene3D" id="2.60.120.430">
    <property type="entry name" value="Galactose-binding lectin"/>
    <property type="match status" value="1"/>
</dbReference>
<comment type="similarity">
    <text evidence="1">Belongs to the glycosyl hydrolase 9 (cellulase E) family.</text>
</comment>
<dbReference type="Proteomes" id="UP000295182">
    <property type="component" value="Unassembled WGS sequence"/>
</dbReference>
<dbReference type="InterPro" id="IPR014756">
    <property type="entry name" value="Ig_E-set"/>
</dbReference>
<dbReference type="Pfam" id="PF00759">
    <property type="entry name" value="Glyco_hydro_9"/>
    <property type="match status" value="1"/>
</dbReference>
<feature type="chain" id="PRO_5020698822" evidence="6">
    <location>
        <begin position="30"/>
        <end position="784"/>
    </location>
</feature>
<evidence type="ECO:0000259" key="8">
    <source>
        <dbReference type="Pfam" id="PF02927"/>
    </source>
</evidence>
<dbReference type="SUPFAM" id="SSF81296">
    <property type="entry name" value="E set domains"/>
    <property type="match status" value="1"/>
</dbReference>
<keyword evidence="5" id="KW-0624">Polysaccharide degradation</keyword>
<gene>
    <name evidence="9" type="ORF">EV674_10727</name>
</gene>
<dbReference type="InterPro" id="IPR013783">
    <property type="entry name" value="Ig-like_fold"/>
</dbReference>
<dbReference type="InterPro" id="IPR004197">
    <property type="entry name" value="Cellulase_Ig-like"/>
</dbReference>
<dbReference type="InterPro" id="IPR008928">
    <property type="entry name" value="6-hairpin_glycosidase_sf"/>
</dbReference>
<dbReference type="Gene3D" id="2.60.40.10">
    <property type="entry name" value="Immunoglobulins"/>
    <property type="match status" value="1"/>
</dbReference>
<evidence type="ECO:0000256" key="6">
    <source>
        <dbReference type="SAM" id="SignalP"/>
    </source>
</evidence>
<feature type="domain" description="Glycoside hydrolase family 9" evidence="7">
    <location>
        <begin position="144"/>
        <end position="624"/>
    </location>
</feature>
<feature type="domain" description="Cellulase Ig-like" evidence="8">
    <location>
        <begin position="36"/>
        <end position="125"/>
    </location>
</feature>
<proteinExistence type="inferred from homology"/>
<evidence type="ECO:0000313" key="10">
    <source>
        <dbReference type="Proteomes" id="UP000295182"/>
    </source>
</evidence>
<dbReference type="EMBL" id="SLXH01000007">
    <property type="protein sequence ID" value="TCP19031.1"/>
    <property type="molecule type" value="Genomic_DNA"/>
</dbReference>
<sequence>MPTFQMPAALGSSLTLAACWCALSGAALAAPVTLSPFIKLDQFGYLPGMRKVAVIADPQAGANASQRLPPGTGTAPYQVRRWADDVVVFSGPVQLWNGGATHAQSGDRGWSFDFSGLQASGSYYLYDPVQRVGSGRFEISEQVYAPVLRHAMRTYFYQRLGHAKVPPYADPRWTDASSYDGAGQDRFARSRWAKNDAATARDLHGGWMDAGDTNKYTTLAQSAVLQLLDAYRFHPQAFGDDFGIPESGNGVSDLLDEVRWELDFLQRMQDATGTHGLLLKVGTDNHNGTSPPSADTRARYYLPECTSATLAGSAMFAAAGVVYQSVPSQRAYGSALTARAEAAWARAQHTTADFSAFETACDDGDIKAGDADVDAAGQRQSALLAAIYLYEATGKSTYRDFVESQYTRIAPTSSTWWGPYNQPVQVALLRYASMGGVSDSVAQAIRAQKAGQNSVMSVQDDQAGTDLYRAHVPDAQYHWGHNAVRANVGNLNLDFPGFGIHSDNAAQYRAIAHQHLHWLHGANPLGLVMLSNMSGAGAEKSLQEIYHTWFDHGTVWDNAQTSPSGPPPGYVSGGPHRSYTGTVAGINNQPLQKAYKDWNTGWPENSWELTEPAIYTQAAYVQLLARSTLPVVAAQQPPPSAGPGLVLYDDALASDWEDWSWGAQPDFAHTATVKVGRYAARVDFKPWGGLSLRHASGMAATPATRLDFWAYAAQATELRVSVQAQDGAASAAPGTRVTLPAQQWTNVVLSGEQLGQPALFKRINIQLNHANGRTVYFDQIQITP</sequence>
<dbReference type="CDD" id="cd02850">
    <property type="entry name" value="E_set_Cellulase_N"/>
    <property type="match status" value="1"/>
</dbReference>
<dbReference type="Pfam" id="PF02927">
    <property type="entry name" value="CelD_N"/>
    <property type="match status" value="1"/>
</dbReference>
<dbReference type="InterPro" id="IPR001701">
    <property type="entry name" value="Glyco_hydro_9"/>
</dbReference>
<keyword evidence="3" id="KW-0119">Carbohydrate metabolism</keyword>
<evidence type="ECO:0000256" key="5">
    <source>
        <dbReference type="ARBA" id="ARBA00023326"/>
    </source>
</evidence>
<keyword evidence="10" id="KW-1185">Reference proteome</keyword>
<dbReference type="Gene3D" id="1.50.10.10">
    <property type="match status" value="1"/>
</dbReference>
<accession>A0A4R2NCU3</accession>